<name>T2KHL1_FORAG</name>
<dbReference type="InterPro" id="IPR023154">
    <property type="entry name" value="Jann4075-like_sf"/>
</dbReference>
<dbReference type="PATRIC" id="fig|1347342.6.peg.202"/>
<accession>T2KHL1</accession>
<organism evidence="1 2">
    <name type="scientific">Formosa agariphila (strain DSM 15362 / KCTC 12365 / LMG 23005 / KMM 3901 / M-2Alg 35-1)</name>
    <dbReference type="NCBI Taxonomy" id="1347342"/>
    <lineage>
        <taxon>Bacteria</taxon>
        <taxon>Pseudomonadati</taxon>
        <taxon>Bacteroidota</taxon>
        <taxon>Flavobacteriia</taxon>
        <taxon>Flavobacteriales</taxon>
        <taxon>Flavobacteriaceae</taxon>
        <taxon>Formosa</taxon>
    </lineage>
</organism>
<dbReference type="OrthoDB" id="9812542at2"/>
<dbReference type="STRING" id="1347342.BN863_1990"/>
<evidence type="ECO:0000313" key="1">
    <source>
        <dbReference type="EMBL" id="CDF77911.1"/>
    </source>
</evidence>
<dbReference type="Pfam" id="PF11015">
    <property type="entry name" value="DUF2853"/>
    <property type="match status" value="1"/>
</dbReference>
<sequence>MSDVQSKLAQLKATAEKQLTDCGVSNIDHEKLDGYVNSLKTMVDNKDAVLVSGLDASELETVRRNFVEKKLGVTDKDKAMAAITSVVDKMSGIKMKNRPAFYYLVSEALS</sequence>
<keyword evidence="2" id="KW-1185">Reference proteome</keyword>
<gene>
    <name evidence="1" type="ORF">BN863_1990</name>
</gene>
<dbReference type="Gene3D" id="1.10.238.120">
    <property type="entry name" value="Jann4075-like"/>
    <property type="match status" value="1"/>
</dbReference>
<dbReference type="SUPFAM" id="SSF158587">
    <property type="entry name" value="Jann4075-like"/>
    <property type="match status" value="1"/>
</dbReference>
<dbReference type="HOGENOM" id="CLU_155065_0_0_10"/>
<dbReference type="AlphaFoldDB" id="T2KHL1"/>
<evidence type="ECO:0000313" key="2">
    <source>
        <dbReference type="Proteomes" id="UP000016160"/>
    </source>
</evidence>
<protein>
    <recommendedName>
        <fullName evidence="3">DUF2853 family protein</fullName>
    </recommendedName>
</protein>
<proteinExistence type="predicted"/>
<reference evidence="1 2" key="1">
    <citation type="journal article" date="2013" name="Appl. Environ. Microbiol.">
        <title>The genome of the alga-associated marine flavobacterium Formosa agariphila KMM 3901T reveals a broad potential for degradation of algal polysaccharides.</title>
        <authorList>
            <person name="Mann A.J."/>
            <person name="Hahnke R.L."/>
            <person name="Huang S."/>
            <person name="Werner J."/>
            <person name="Xing P."/>
            <person name="Barbeyron T."/>
            <person name="Huettel B."/>
            <person name="Stueber K."/>
            <person name="Reinhardt R."/>
            <person name="Harder J."/>
            <person name="Gloeckner F.O."/>
            <person name="Amann R.I."/>
            <person name="Teeling H."/>
        </authorList>
    </citation>
    <scope>NUCLEOTIDE SEQUENCE [LARGE SCALE GENOMIC DNA]</scope>
    <source>
        <strain evidence="2">DSM 15362 / KCTC 12365 / LMG 23005 / KMM 3901</strain>
    </source>
</reference>
<dbReference type="EMBL" id="HG315671">
    <property type="protein sequence ID" value="CDF77911.1"/>
    <property type="molecule type" value="Genomic_DNA"/>
</dbReference>
<dbReference type="InterPro" id="IPR021274">
    <property type="entry name" value="DUF2853"/>
</dbReference>
<evidence type="ECO:0008006" key="3">
    <source>
        <dbReference type="Google" id="ProtNLM"/>
    </source>
</evidence>
<dbReference type="RefSeq" id="WP_038526380.1">
    <property type="nucleotide sequence ID" value="NZ_HG315671.1"/>
</dbReference>
<dbReference type="Proteomes" id="UP000016160">
    <property type="component" value="Chromosome"/>
</dbReference>